<name>A0A1F5DG96_9BACT</name>
<evidence type="ECO:0000313" key="1">
    <source>
        <dbReference type="EMBL" id="OGD54163.1"/>
    </source>
</evidence>
<sequence length="123" mass="13915">MQISKLKLQKDIANKMFNTFFQTIADLNNPKDVKQFFGDFLTPVEQTTLAKRLMIAYLLEEEQSYKYIKSNLKVSSATIASVDKMMSNGSQGFTLALKKIDADQWADKTAKKVSKLINNIVGK</sequence>
<dbReference type="Proteomes" id="UP000178758">
    <property type="component" value="Unassembled WGS sequence"/>
</dbReference>
<dbReference type="Pfam" id="PF01371">
    <property type="entry name" value="Trp_repressor"/>
    <property type="match status" value="1"/>
</dbReference>
<dbReference type="EMBL" id="MEZJ01000018">
    <property type="protein sequence ID" value="OGD54163.1"/>
    <property type="molecule type" value="Genomic_DNA"/>
</dbReference>
<dbReference type="GO" id="GO:0043565">
    <property type="term" value="F:sequence-specific DNA binding"/>
    <property type="evidence" value="ECO:0007669"/>
    <property type="project" value="InterPro"/>
</dbReference>
<dbReference type="InterPro" id="IPR000831">
    <property type="entry name" value="Trp_repress"/>
</dbReference>
<protein>
    <recommendedName>
        <fullName evidence="3">TrpR-like protein YerC/YecD</fullName>
    </recommendedName>
</protein>
<gene>
    <name evidence="1" type="ORF">A3J78_01910</name>
</gene>
<dbReference type="PANTHER" id="PTHR40080:SF1">
    <property type="entry name" value="TRPR-LIKE PROTEIN YERC_YECD"/>
    <property type="match status" value="1"/>
</dbReference>
<dbReference type="InterPro" id="IPR013368">
    <property type="entry name" value="YecD_YerC"/>
</dbReference>
<dbReference type="PANTHER" id="PTHR40080">
    <property type="entry name" value="LMO1763 PROTEIN"/>
    <property type="match status" value="1"/>
</dbReference>
<reference evidence="1 2" key="1">
    <citation type="journal article" date="2016" name="Nat. Commun.">
        <title>Thousands of microbial genomes shed light on interconnected biogeochemical processes in an aquifer system.</title>
        <authorList>
            <person name="Anantharaman K."/>
            <person name="Brown C.T."/>
            <person name="Hug L.A."/>
            <person name="Sharon I."/>
            <person name="Castelle C.J."/>
            <person name="Probst A.J."/>
            <person name="Thomas B.C."/>
            <person name="Singh A."/>
            <person name="Wilkins M.J."/>
            <person name="Karaoz U."/>
            <person name="Brodie E.L."/>
            <person name="Williams K.H."/>
            <person name="Hubbard S.S."/>
            <person name="Banfield J.F."/>
        </authorList>
    </citation>
    <scope>NUCLEOTIDE SEQUENCE [LARGE SCALE GENOMIC DNA]</scope>
</reference>
<evidence type="ECO:0000313" key="2">
    <source>
        <dbReference type="Proteomes" id="UP000178758"/>
    </source>
</evidence>
<evidence type="ECO:0008006" key="3">
    <source>
        <dbReference type="Google" id="ProtNLM"/>
    </source>
</evidence>
<dbReference type="AlphaFoldDB" id="A0A1F5DG96"/>
<dbReference type="SUPFAM" id="SSF48295">
    <property type="entry name" value="TrpR-like"/>
    <property type="match status" value="1"/>
</dbReference>
<proteinExistence type="predicted"/>
<dbReference type="NCBIfam" id="TIGR02531">
    <property type="entry name" value="yecD_yerC"/>
    <property type="match status" value="1"/>
</dbReference>
<dbReference type="InterPro" id="IPR038116">
    <property type="entry name" value="TrpR-like_sf"/>
</dbReference>
<dbReference type="GO" id="GO:0003700">
    <property type="term" value="F:DNA-binding transcription factor activity"/>
    <property type="evidence" value="ECO:0007669"/>
    <property type="project" value="InterPro"/>
</dbReference>
<accession>A0A1F5DG96</accession>
<dbReference type="Gene3D" id="1.10.1270.10">
    <property type="entry name" value="TrpR-like"/>
    <property type="match status" value="1"/>
</dbReference>
<comment type="caution">
    <text evidence="1">The sequence shown here is derived from an EMBL/GenBank/DDBJ whole genome shotgun (WGS) entry which is preliminary data.</text>
</comment>
<dbReference type="InterPro" id="IPR010921">
    <property type="entry name" value="Trp_repressor/repl_initiator"/>
</dbReference>
<organism evidence="1 2">
    <name type="scientific">Candidatus Beckwithbacteria bacterium RBG_13_35_6</name>
    <dbReference type="NCBI Taxonomy" id="1797456"/>
    <lineage>
        <taxon>Bacteria</taxon>
        <taxon>Candidatus Beckwithiibacteriota</taxon>
    </lineage>
</organism>